<feature type="compositionally biased region" description="Polar residues" evidence="7">
    <location>
        <begin position="155"/>
        <end position="165"/>
    </location>
</feature>
<dbReference type="PANTHER" id="PTHR12483">
    <property type="entry name" value="SOLUTE CARRIER FAMILY 31 COPPER TRANSPORTERS"/>
    <property type="match status" value="1"/>
</dbReference>
<keyword evidence="2 6" id="KW-0812">Transmembrane</keyword>
<feature type="transmembrane region" description="Helical" evidence="6">
    <location>
        <begin position="57"/>
        <end position="77"/>
    </location>
</feature>
<evidence type="ECO:0000313" key="8">
    <source>
        <dbReference type="EMBL" id="KAK9986459.1"/>
    </source>
</evidence>
<accession>A0AAW2BNI6</accession>
<comment type="similarity">
    <text evidence="1 6">Belongs to the copper transporter (Ctr) (TC 1.A.56) family. SLC31A subfamily.</text>
</comment>
<dbReference type="Pfam" id="PF04145">
    <property type="entry name" value="Ctr"/>
    <property type="match status" value="2"/>
</dbReference>
<dbReference type="PANTHER" id="PTHR12483:SF94">
    <property type="entry name" value="COPPER TRANSPORTER 4"/>
    <property type="match status" value="1"/>
</dbReference>
<evidence type="ECO:0000256" key="4">
    <source>
        <dbReference type="ARBA" id="ARBA00022989"/>
    </source>
</evidence>
<organism evidence="8 9">
    <name type="scientific">Lithocarpus litseifolius</name>
    <dbReference type="NCBI Taxonomy" id="425828"/>
    <lineage>
        <taxon>Eukaryota</taxon>
        <taxon>Viridiplantae</taxon>
        <taxon>Streptophyta</taxon>
        <taxon>Embryophyta</taxon>
        <taxon>Tracheophyta</taxon>
        <taxon>Spermatophyta</taxon>
        <taxon>Magnoliopsida</taxon>
        <taxon>eudicotyledons</taxon>
        <taxon>Gunneridae</taxon>
        <taxon>Pentapetalae</taxon>
        <taxon>rosids</taxon>
        <taxon>fabids</taxon>
        <taxon>Fagales</taxon>
        <taxon>Fagaceae</taxon>
        <taxon>Lithocarpus</taxon>
    </lineage>
</organism>
<evidence type="ECO:0000256" key="6">
    <source>
        <dbReference type="RuleBase" id="RU367022"/>
    </source>
</evidence>
<keyword evidence="3 6" id="KW-0187">Copper transport</keyword>
<evidence type="ECO:0000256" key="2">
    <source>
        <dbReference type="ARBA" id="ARBA00022692"/>
    </source>
</evidence>
<keyword evidence="6" id="KW-0186">Copper</keyword>
<gene>
    <name evidence="8" type="ORF">SO802_031410</name>
</gene>
<keyword evidence="6" id="KW-0813">Transport</keyword>
<evidence type="ECO:0000313" key="9">
    <source>
        <dbReference type="Proteomes" id="UP001459277"/>
    </source>
</evidence>
<evidence type="ECO:0000256" key="5">
    <source>
        <dbReference type="ARBA" id="ARBA00023136"/>
    </source>
</evidence>
<proteinExistence type="inferred from homology"/>
<dbReference type="InterPro" id="IPR007274">
    <property type="entry name" value="Cop_transporter"/>
</dbReference>
<evidence type="ECO:0000256" key="3">
    <source>
        <dbReference type="ARBA" id="ARBA00022796"/>
    </source>
</evidence>
<feature type="region of interest" description="Disordered" evidence="7">
    <location>
        <begin position="142"/>
        <end position="165"/>
    </location>
</feature>
<keyword evidence="6" id="KW-0406">Ion transport</keyword>
<reference evidence="8 9" key="1">
    <citation type="submission" date="2024-01" db="EMBL/GenBank/DDBJ databases">
        <title>A telomere-to-telomere, gap-free genome of sweet tea (Lithocarpus litseifolius).</title>
        <authorList>
            <person name="Zhou J."/>
        </authorList>
    </citation>
    <scope>NUCLEOTIDE SEQUENCE [LARGE SCALE GENOMIC DNA]</scope>
    <source>
        <strain evidence="8">Zhou-2022a</strain>
        <tissue evidence="8">Leaf</tissue>
    </source>
</reference>
<evidence type="ECO:0000256" key="1">
    <source>
        <dbReference type="ARBA" id="ARBA00006921"/>
    </source>
</evidence>
<comment type="caution">
    <text evidence="8">The sequence shown here is derived from an EMBL/GenBank/DDBJ whole genome shotgun (WGS) entry which is preliminary data.</text>
</comment>
<dbReference type="GO" id="GO:0005886">
    <property type="term" value="C:plasma membrane"/>
    <property type="evidence" value="ECO:0007669"/>
    <property type="project" value="TreeGrafter"/>
</dbReference>
<keyword evidence="9" id="KW-1185">Reference proteome</keyword>
<feature type="transmembrane region" description="Helical" evidence="6">
    <location>
        <begin position="104"/>
        <end position="134"/>
    </location>
</feature>
<comment type="subcellular location">
    <subcellularLocation>
        <location evidence="6">Membrane</location>
        <topology evidence="6">Multi-pass membrane protein</topology>
    </subcellularLocation>
</comment>
<dbReference type="EMBL" id="JAZDWU010000011">
    <property type="protein sequence ID" value="KAK9986459.1"/>
    <property type="molecule type" value="Genomic_DNA"/>
</dbReference>
<keyword evidence="4 6" id="KW-1133">Transmembrane helix</keyword>
<keyword evidence="5 6" id="KW-0472">Membrane</keyword>
<name>A0AAW2BNI6_9ROSI</name>
<sequence length="165" mass="17934">MYVQFQITMETSSHNDFKPYNAATRAAHSQHKGMMTFFWGHKTEILFPGWPGNDSGMYALALIFVFALAVLVEWLSYCNPVKPGTNSVTAGLVKTAIYTLRSGLAYMVMLAVMSFNGGVFLVAVAGHAVGYVIFRSRAFKKSCGSSGPGSDRRAGTQTNLPSTKC</sequence>
<evidence type="ECO:0000256" key="7">
    <source>
        <dbReference type="SAM" id="MobiDB-lite"/>
    </source>
</evidence>
<dbReference type="GO" id="GO:0005375">
    <property type="term" value="F:copper ion transmembrane transporter activity"/>
    <property type="evidence" value="ECO:0007669"/>
    <property type="project" value="UniProtKB-UniRule"/>
</dbReference>
<protein>
    <recommendedName>
        <fullName evidence="6">Copper transport protein</fullName>
    </recommendedName>
</protein>
<dbReference type="Proteomes" id="UP001459277">
    <property type="component" value="Unassembled WGS sequence"/>
</dbReference>
<dbReference type="AlphaFoldDB" id="A0AAW2BNI6"/>